<proteinExistence type="predicted"/>
<keyword evidence="1" id="KW-1133">Transmembrane helix</keyword>
<feature type="transmembrane region" description="Helical" evidence="1">
    <location>
        <begin position="6"/>
        <end position="26"/>
    </location>
</feature>
<feature type="transmembrane region" description="Helical" evidence="1">
    <location>
        <begin position="56"/>
        <end position="74"/>
    </location>
</feature>
<dbReference type="EMBL" id="BAAADM010000007">
    <property type="protein sequence ID" value="GAA0430542.1"/>
    <property type="molecule type" value="Genomic_DNA"/>
</dbReference>
<reference evidence="3" key="1">
    <citation type="journal article" date="2019" name="Int. J. Syst. Evol. Microbiol.">
        <title>The Global Catalogue of Microorganisms (GCM) 10K type strain sequencing project: providing services to taxonomists for standard genome sequencing and annotation.</title>
        <authorList>
            <consortium name="The Broad Institute Genomics Platform"/>
            <consortium name="The Broad Institute Genome Sequencing Center for Infectious Disease"/>
            <person name="Wu L."/>
            <person name="Ma J."/>
        </authorList>
    </citation>
    <scope>NUCLEOTIDE SEQUENCE [LARGE SCALE GENOMIC DNA]</scope>
    <source>
        <strain evidence="3">JCM 12149</strain>
    </source>
</reference>
<protein>
    <submittedName>
        <fullName evidence="2">Uncharacterized protein</fullName>
    </submittedName>
</protein>
<dbReference type="Proteomes" id="UP001501459">
    <property type="component" value="Unassembled WGS sequence"/>
</dbReference>
<sequence>MFLYWYVALWLWVLLGLSILFAGFALKKKSRKIMIISVFCSIPNTVFVLFVELEKVMYLLLVWFIMQLVLLYFLNKRRRPFIKE</sequence>
<evidence type="ECO:0000256" key="1">
    <source>
        <dbReference type="SAM" id="Phobius"/>
    </source>
</evidence>
<keyword evidence="1" id="KW-0472">Membrane</keyword>
<accession>A0ABP3IWK7</accession>
<comment type="caution">
    <text evidence="2">The sequence shown here is derived from an EMBL/GenBank/DDBJ whole genome shotgun (WGS) entry which is preliminary data.</text>
</comment>
<evidence type="ECO:0000313" key="3">
    <source>
        <dbReference type="Proteomes" id="UP001501459"/>
    </source>
</evidence>
<name>A0ABP3IWK7_9BACI</name>
<keyword evidence="3" id="KW-1185">Reference proteome</keyword>
<gene>
    <name evidence="2" type="ORF">GCM10008983_03690</name>
</gene>
<evidence type="ECO:0000313" key="2">
    <source>
        <dbReference type="EMBL" id="GAA0430542.1"/>
    </source>
</evidence>
<keyword evidence="1" id="KW-0812">Transmembrane</keyword>
<organism evidence="2 3">
    <name type="scientific">Lentibacillus halophilus</name>
    <dbReference type="NCBI Taxonomy" id="295065"/>
    <lineage>
        <taxon>Bacteria</taxon>
        <taxon>Bacillati</taxon>
        <taxon>Bacillota</taxon>
        <taxon>Bacilli</taxon>
        <taxon>Bacillales</taxon>
        <taxon>Bacillaceae</taxon>
        <taxon>Lentibacillus</taxon>
    </lineage>
</organism>
<feature type="transmembrane region" description="Helical" evidence="1">
    <location>
        <begin position="33"/>
        <end position="50"/>
    </location>
</feature>